<keyword evidence="2" id="KW-1185">Reference proteome</keyword>
<sequence>MEDVKSFETALLKRLSHAQFDKEFLRSASSSIMEFRKMGYDVNGAFPMGKLAFDSILIRGTINPEAFTRIKDLLKVPTLKTFEVFPIGIIGPDVFQFKATLGL</sequence>
<dbReference type="RefSeq" id="WP_191041311.1">
    <property type="nucleotide sequence ID" value="NZ_JACXAA010000009.1"/>
</dbReference>
<proteinExistence type="predicted"/>
<accession>A0A927B4V8</accession>
<evidence type="ECO:0000313" key="1">
    <source>
        <dbReference type="EMBL" id="MBD2755689.1"/>
    </source>
</evidence>
<evidence type="ECO:0000313" key="2">
    <source>
        <dbReference type="Proteomes" id="UP000653797"/>
    </source>
</evidence>
<dbReference type="Proteomes" id="UP000653797">
    <property type="component" value="Unassembled WGS sequence"/>
</dbReference>
<organism evidence="1 2">
    <name type="scientific">Spirosoma validum</name>
    <dbReference type="NCBI Taxonomy" id="2771355"/>
    <lineage>
        <taxon>Bacteria</taxon>
        <taxon>Pseudomonadati</taxon>
        <taxon>Bacteroidota</taxon>
        <taxon>Cytophagia</taxon>
        <taxon>Cytophagales</taxon>
        <taxon>Cytophagaceae</taxon>
        <taxon>Spirosoma</taxon>
    </lineage>
</organism>
<dbReference type="EMBL" id="JACXAA010000009">
    <property type="protein sequence ID" value="MBD2755689.1"/>
    <property type="molecule type" value="Genomic_DNA"/>
</dbReference>
<name>A0A927B4V8_9BACT</name>
<gene>
    <name evidence="1" type="ORF">IC230_22490</name>
</gene>
<dbReference type="AlphaFoldDB" id="A0A927B4V8"/>
<protein>
    <submittedName>
        <fullName evidence="1">Uncharacterized protein</fullName>
    </submittedName>
</protein>
<comment type="caution">
    <text evidence="1">The sequence shown here is derived from an EMBL/GenBank/DDBJ whole genome shotgun (WGS) entry which is preliminary data.</text>
</comment>
<reference evidence="1" key="1">
    <citation type="submission" date="2020-09" db="EMBL/GenBank/DDBJ databases">
        <authorList>
            <person name="Kim M.K."/>
        </authorList>
    </citation>
    <scope>NUCLEOTIDE SEQUENCE</scope>
    <source>
        <strain evidence="1">BT704</strain>
    </source>
</reference>